<keyword evidence="11" id="KW-1185">Reference proteome</keyword>
<dbReference type="OrthoDB" id="271709at2"/>
<evidence type="ECO:0000256" key="2">
    <source>
        <dbReference type="ARBA" id="ARBA00022448"/>
    </source>
</evidence>
<evidence type="ECO:0000256" key="8">
    <source>
        <dbReference type="SAM" id="Phobius"/>
    </source>
</evidence>
<evidence type="ECO:0000313" key="11">
    <source>
        <dbReference type="Proteomes" id="UP000078476"/>
    </source>
</evidence>
<keyword evidence="2" id="KW-0813">Transport</keyword>
<dbReference type="NCBIfam" id="TIGR01297">
    <property type="entry name" value="CDF"/>
    <property type="match status" value="1"/>
</dbReference>
<dbReference type="Gene3D" id="1.20.1510.10">
    <property type="entry name" value="Cation efflux protein transmembrane domain"/>
    <property type="match status" value="1"/>
</dbReference>
<dbReference type="SUPFAM" id="SSF161111">
    <property type="entry name" value="Cation efflux protein transmembrane domain-like"/>
    <property type="match status" value="1"/>
</dbReference>
<organism evidence="10 11">
    <name type="scientific">Methylomonas lenta</name>
    <dbReference type="NCBI Taxonomy" id="980561"/>
    <lineage>
        <taxon>Bacteria</taxon>
        <taxon>Pseudomonadati</taxon>
        <taxon>Pseudomonadota</taxon>
        <taxon>Gammaproteobacteria</taxon>
        <taxon>Methylococcales</taxon>
        <taxon>Methylococcaceae</taxon>
        <taxon>Methylomonas</taxon>
    </lineage>
</organism>
<evidence type="ECO:0000259" key="9">
    <source>
        <dbReference type="Pfam" id="PF01545"/>
    </source>
</evidence>
<dbReference type="Pfam" id="PF01545">
    <property type="entry name" value="Cation_efflux"/>
    <property type="match status" value="1"/>
</dbReference>
<dbReference type="GO" id="GO:0005385">
    <property type="term" value="F:zinc ion transmembrane transporter activity"/>
    <property type="evidence" value="ECO:0007669"/>
    <property type="project" value="InterPro"/>
</dbReference>
<dbReference type="STRING" id="980561.A1359_11100"/>
<feature type="transmembrane region" description="Helical" evidence="8">
    <location>
        <begin position="59"/>
        <end position="76"/>
    </location>
</feature>
<dbReference type="GO" id="GO:0006882">
    <property type="term" value="P:intracellular zinc ion homeostasis"/>
    <property type="evidence" value="ECO:0007669"/>
    <property type="project" value="InterPro"/>
</dbReference>
<accession>A0A177NB20</accession>
<evidence type="ECO:0000313" key="10">
    <source>
        <dbReference type="EMBL" id="OAI14399.1"/>
    </source>
</evidence>
<dbReference type="GO" id="GO:0016020">
    <property type="term" value="C:membrane"/>
    <property type="evidence" value="ECO:0007669"/>
    <property type="project" value="UniProtKB-SubCell"/>
</dbReference>
<dbReference type="PANTHER" id="PTHR45755">
    <property type="match status" value="1"/>
</dbReference>
<dbReference type="InterPro" id="IPR045316">
    <property type="entry name" value="Msc2-like"/>
</dbReference>
<dbReference type="PANTHER" id="PTHR45755:SF4">
    <property type="entry name" value="ZINC TRANSPORTER 7"/>
    <property type="match status" value="1"/>
</dbReference>
<feature type="transmembrane region" description="Helical" evidence="8">
    <location>
        <begin position="130"/>
        <end position="148"/>
    </location>
</feature>
<dbReference type="Proteomes" id="UP000078476">
    <property type="component" value="Unassembled WGS sequence"/>
</dbReference>
<evidence type="ECO:0000256" key="3">
    <source>
        <dbReference type="ARBA" id="ARBA00022692"/>
    </source>
</evidence>
<feature type="transmembrane region" description="Helical" evidence="8">
    <location>
        <begin position="88"/>
        <end position="110"/>
    </location>
</feature>
<reference evidence="10 11" key="1">
    <citation type="submission" date="2016-03" db="EMBL/GenBank/DDBJ databases">
        <authorList>
            <person name="Ploux O."/>
        </authorList>
    </citation>
    <scope>NUCLEOTIDE SEQUENCE [LARGE SCALE GENOMIC DNA]</scope>
    <source>
        <strain evidence="10 11">R-45370</strain>
    </source>
</reference>
<comment type="caution">
    <text evidence="10">The sequence shown here is derived from an EMBL/GenBank/DDBJ whole genome shotgun (WGS) entry which is preliminary data.</text>
</comment>
<sequence length="319" mass="35980">MHKHELSNWQHAHNFSRINRKGERRTKWVLLLTFTTMLVEIVAGMRFHSMALLADGWHMATHVLAFMIAIFAYRYSRIHEQDKTFAFSPAKVSVLGGFASSVALAVVAFMMIAESAERLILPQVIEFDDAIFVAVAGLVVNLLSALLLSDHQHGHDHHDHDDHTHHHHHHDHNLRAAYMHVMADALTSVLAIVALLAGKYYGWNWLDTVMGFVGALVILSWAWGLIKETSPVLMDQGIDEHYLQAIQDTLEEDGESRVSDIHIWRISPSHHAAIIVLLTQFPKSPSHYKALLANFVHLDHLTIEVNACKGDQCIAMDTD</sequence>
<keyword evidence="5 8" id="KW-1133">Transmembrane helix</keyword>
<evidence type="ECO:0000256" key="6">
    <source>
        <dbReference type="ARBA" id="ARBA00023065"/>
    </source>
</evidence>
<feature type="domain" description="Cation efflux protein transmembrane" evidence="9">
    <location>
        <begin position="30"/>
        <end position="234"/>
    </location>
</feature>
<keyword evidence="3 8" id="KW-0812">Transmembrane</keyword>
<evidence type="ECO:0000256" key="7">
    <source>
        <dbReference type="ARBA" id="ARBA00023136"/>
    </source>
</evidence>
<dbReference type="AlphaFoldDB" id="A0A177NB20"/>
<gene>
    <name evidence="10" type="ORF">A1359_11100</name>
</gene>
<name>A0A177NB20_9GAMM</name>
<keyword evidence="6" id="KW-0406">Ion transport</keyword>
<keyword evidence="4" id="KW-0862">Zinc</keyword>
<dbReference type="NCBIfam" id="NF033827">
    <property type="entry name" value="CDF_efflux_DmeF"/>
    <property type="match status" value="1"/>
</dbReference>
<evidence type="ECO:0000256" key="5">
    <source>
        <dbReference type="ARBA" id="ARBA00022989"/>
    </source>
</evidence>
<evidence type="ECO:0000256" key="1">
    <source>
        <dbReference type="ARBA" id="ARBA00004141"/>
    </source>
</evidence>
<proteinExistence type="predicted"/>
<dbReference type="EMBL" id="LUUI01000111">
    <property type="protein sequence ID" value="OAI14399.1"/>
    <property type="molecule type" value="Genomic_DNA"/>
</dbReference>
<feature type="transmembrane region" description="Helical" evidence="8">
    <location>
        <begin position="209"/>
        <end position="226"/>
    </location>
</feature>
<dbReference type="InterPro" id="IPR002524">
    <property type="entry name" value="Cation_efflux"/>
</dbReference>
<comment type="subcellular location">
    <subcellularLocation>
        <location evidence="1">Membrane</location>
        <topology evidence="1">Multi-pass membrane protein</topology>
    </subcellularLocation>
</comment>
<feature type="transmembrane region" description="Helical" evidence="8">
    <location>
        <begin position="177"/>
        <end position="197"/>
    </location>
</feature>
<keyword evidence="7 8" id="KW-0472">Membrane</keyword>
<feature type="transmembrane region" description="Helical" evidence="8">
    <location>
        <begin position="28"/>
        <end position="47"/>
    </location>
</feature>
<dbReference type="RefSeq" id="WP_066983460.1">
    <property type="nucleotide sequence ID" value="NZ_LUUI01000111.1"/>
</dbReference>
<evidence type="ECO:0000256" key="4">
    <source>
        <dbReference type="ARBA" id="ARBA00022906"/>
    </source>
</evidence>
<protein>
    <submittedName>
        <fullName evidence="10">Cation transporter</fullName>
    </submittedName>
</protein>
<keyword evidence="4" id="KW-0864">Zinc transport</keyword>
<dbReference type="InterPro" id="IPR027469">
    <property type="entry name" value="Cation_efflux_TMD_sf"/>
</dbReference>
<dbReference type="InterPro" id="IPR058533">
    <property type="entry name" value="Cation_efflux_TM"/>
</dbReference>